<protein>
    <submittedName>
        <fullName evidence="2">Zinc finger MYM-type protein 1</fullName>
    </submittedName>
</protein>
<name>A0A445GSD3_GLYSO</name>
<dbReference type="InterPro" id="IPR055298">
    <property type="entry name" value="AtLOH3-like"/>
</dbReference>
<accession>A0A445GSD3</accession>
<reference evidence="2 3" key="1">
    <citation type="submission" date="2018-09" db="EMBL/GenBank/DDBJ databases">
        <title>A high-quality reference genome of wild soybean provides a powerful tool to mine soybean genomes.</title>
        <authorList>
            <person name="Xie M."/>
            <person name="Chung C.Y.L."/>
            <person name="Li M.-W."/>
            <person name="Wong F.-L."/>
            <person name="Chan T.-F."/>
            <person name="Lam H.-M."/>
        </authorList>
    </citation>
    <scope>NUCLEOTIDE SEQUENCE [LARGE SCALE GENOMIC DNA]</scope>
    <source>
        <strain evidence="3">cv. W05</strain>
        <tissue evidence="2">Hypocotyl of etiolated seedlings</tissue>
    </source>
</reference>
<evidence type="ECO:0000313" key="3">
    <source>
        <dbReference type="Proteomes" id="UP000289340"/>
    </source>
</evidence>
<dbReference type="PANTHER" id="PTHR11697">
    <property type="entry name" value="GENERAL TRANSCRIPTION FACTOR 2-RELATED ZINC FINGER PROTEIN"/>
    <property type="match status" value="1"/>
</dbReference>
<dbReference type="SUPFAM" id="SSF53098">
    <property type="entry name" value="Ribonuclease H-like"/>
    <property type="match status" value="1"/>
</dbReference>
<dbReference type="InterPro" id="IPR025398">
    <property type="entry name" value="DUF4371"/>
</dbReference>
<evidence type="ECO:0000313" key="2">
    <source>
        <dbReference type="EMBL" id="RZB64200.1"/>
    </source>
</evidence>
<dbReference type="SMART" id="SM00597">
    <property type="entry name" value="ZnF_TTF"/>
    <property type="match status" value="1"/>
</dbReference>
<comment type="caution">
    <text evidence="2">The sequence shown here is derived from an EMBL/GenBank/DDBJ whole genome shotgun (WGS) entry which is preliminary data.</text>
</comment>
<dbReference type="Pfam" id="PF14291">
    <property type="entry name" value="DUF4371"/>
    <property type="match status" value="1"/>
</dbReference>
<proteinExistence type="predicted"/>
<dbReference type="GO" id="GO:0046983">
    <property type="term" value="F:protein dimerization activity"/>
    <property type="evidence" value="ECO:0007669"/>
    <property type="project" value="InterPro"/>
</dbReference>
<evidence type="ECO:0000259" key="1">
    <source>
        <dbReference type="SMART" id="SM00597"/>
    </source>
</evidence>
<feature type="domain" description="TTF-type" evidence="1">
    <location>
        <begin position="136"/>
        <end position="231"/>
    </location>
</feature>
<gene>
    <name evidence="2" type="ORF">D0Y65_040662</name>
</gene>
<keyword evidence="3" id="KW-1185">Reference proteome</keyword>
<dbReference type="InterPro" id="IPR012337">
    <property type="entry name" value="RNaseH-like_sf"/>
</dbReference>
<dbReference type="Pfam" id="PF05699">
    <property type="entry name" value="Dimer_Tnp_hAT"/>
    <property type="match status" value="1"/>
</dbReference>
<dbReference type="AlphaFoldDB" id="A0A445GSD3"/>
<dbReference type="PANTHER" id="PTHR11697:SF230">
    <property type="entry name" value="ZINC FINGER, MYM DOMAIN CONTAINING 1"/>
    <property type="match status" value="1"/>
</dbReference>
<sequence length="774" mass="88703">SGQFLQLPPSPPPPSSSPLCLLFPPSPTPSISSSPRRRRRLLFHNPIAAADMRRFLVDRENIENVNVVQPEAELEPPLNNVVNEFNPNEIVRDPGRRKQINEYASDIQDQVRRAYILKGPMQPDLSNFPRTQFGSVKRAFSKSWYKNYTWLEYSEIKDAAYCFYCFLFKQPGRAEHFGFEVFTKSGYRDWKHASQGLKGHVGSHNSLHNSCVKHYNDYNNQRQSVTSMAFRGHDESSTSLNKGNFREMVDWVKSQNEQVRDAFDRGGKNCKMTCGDIQKELATCCAHEVTKVIMEELGDRQFSVLIDESRDISVKEQMAVMLRFLNDKRNVVERFIALHHVTDTSSKSLKDALYGILDKYTLSISRIRGQGYDGASNMRGEFNGLQRKILDENPYAFYVHCYAHRLQLVVVSVTSSCSSIHDFFEYITLIVNTTSASCKRRDALTEAQHKDILNKLESGEISRGRGLHQSSSLTRPGDTRWGSHHTTLLCLDQMWSSVLKLFGITNEISNVLQRKDLNIVNAMELVDVVKARLGTMRESGWNNFFADVQGFCVAKSIPVPNMDDEIPVRSRSRAEGRTITNLHHYRAKIFYVAIDKICVEMDHRFSEGSNIILDCFSCLDPKNSFSKFDVDKLARLADIYHADFSDDDRGTIRDQLETYVLQVRRNASFSTCEDVQSLAMKMVQTEKHLVFPLVYKLIELALILPVSTASVERAFSAMKIIKSKLRNKINDVWFNDLMVCYTEREIFKSLDDIDIIRTFTAKKSRKGHLPRNFI</sequence>
<dbReference type="EMBL" id="QZWG01000015">
    <property type="protein sequence ID" value="RZB64200.1"/>
    <property type="molecule type" value="Genomic_DNA"/>
</dbReference>
<dbReference type="InterPro" id="IPR006580">
    <property type="entry name" value="Znf_TTF"/>
</dbReference>
<dbReference type="InterPro" id="IPR008906">
    <property type="entry name" value="HATC_C_dom"/>
</dbReference>
<dbReference type="Proteomes" id="UP000289340">
    <property type="component" value="Chromosome 15"/>
</dbReference>
<feature type="non-terminal residue" evidence="2">
    <location>
        <position position="1"/>
    </location>
</feature>
<organism evidence="2 3">
    <name type="scientific">Glycine soja</name>
    <name type="common">Wild soybean</name>
    <dbReference type="NCBI Taxonomy" id="3848"/>
    <lineage>
        <taxon>Eukaryota</taxon>
        <taxon>Viridiplantae</taxon>
        <taxon>Streptophyta</taxon>
        <taxon>Embryophyta</taxon>
        <taxon>Tracheophyta</taxon>
        <taxon>Spermatophyta</taxon>
        <taxon>Magnoliopsida</taxon>
        <taxon>eudicotyledons</taxon>
        <taxon>Gunneridae</taxon>
        <taxon>Pentapetalae</taxon>
        <taxon>rosids</taxon>
        <taxon>fabids</taxon>
        <taxon>Fabales</taxon>
        <taxon>Fabaceae</taxon>
        <taxon>Papilionoideae</taxon>
        <taxon>50 kb inversion clade</taxon>
        <taxon>NPAAA clade</taxon>
        <taxon>indigoferoid/millettioid clade</taxon>
        <taxon>Phaseoleae</taxon>
        <taxon>Glycine</taxon>
        <taxon>Glycine subgen. Soja</taxon>
    </lineage>
</organism>